<dbReference type="PANTHER" id="PTHR45266:SF3">
    <property type="entry name" value="OXALOACETATE DECARBOXYLASE ALPHA CHAIN"/>
    <property type="match status" value="1"/>
</dbReference>
<comment type="caution">
    <text evidence="3">The sequence shown here is derived from an EMBL/GenBank/DDBJ whole genome shotgun (WGS) entry which is preliminary data.</text>
</comment>
<evidence type="ECO:0000313" key="3">
    <source>
        <dbReference type="EMBL" id="EHG23088.1"/>
    </source>
</evidence>
<dbReference type="InterPro" id="IPR000089">
    <property type="entry name" value="Biotin_lipoyl"/>
</dbReference>
<proteinExistence type="predicted"/>
<dbReference type="Proteomes" id="UP000015993">
    <property type="component" value="Unassembled WGS sequence"/>
</dbReference>
<dbReference type="CDD" id="cd06850">
    <property type="entry name" value="biotinyl_domain"/>
    <property type="match status" value="1"/>
</dbReference>
<sequence length="151" mass="15280">MKQYKYKVNGAQYDVTINEIQGQLAKVVVNGIPFDVEMQNSQLSEDNLPNVTTTAAPAAAPAAPVAAAPAATEAAPSGAGEGTPVKAPLPGVVTKINVSVGQQVKKGENVLVLEAMKMENNIAAEADGTVSGIAVKAGDSVLEGAVLLTIA</sequence>
<dbReference type="EMBL" id="ACZK01000016">
    <property type="protein sequence ID" value="EHG23088.1"/>
    <property type="molecule type" value="Genomic_DNA"/>
</dbReference>
<keyword evidence="1" id="KW-0092">Biotin</keyword>
<dbReference type="OrthoDB" id="9812676at2"/>
<dbReference type="InterPro" id="IPR011053">
    <property type="entry name" value="Single_hybrid_motif"/>
</dbReference>
<reference evidence="3 4" key="1">
    <citation type="submission" date="2011-08" db="EMBL/GenBank/DDBJ databases">
        <title>The Genome Sequence of Prevotella sp. oral taxon 302 str. F0323.</title>
        <authorList>
            <consortium name="The Broad Institute Genome Sequencing Platform"/>
            <person name="Earl A."/>
            <person name="Ward D."/>
            <person name="Feldgarden M."/>
            <person name="Gevers D."/>
            <person name="Izard J."/>
            <person name="Blanton J.M."/>
            <person name="Baranova O.V."/>
            <person name="Tanner A.C."/>
            <person name="Dewhirst F.E."/>
            <person name="Young S.K."/>
            <person name="Zeng Q."/>
            <person name="Gargeya S."/>
            <person name="Fitzgerald M."/>
            <person name="Haas B."/>
            <person name="Abouelleil A."/>
            <person name="Alvarado L."/>
            <person name="Arachchi H.M."/>
            <person name="Berlin A."/>
            <person name="Brown A."/>
            <person name="Chapman S.B."/>
            <person name="Chen Z."/>
            <person name="Dunbar C."/>
            <person name="Freedman E."/>
            <person name="Gearin G."/>
            <person name="Gellesch M."/>
            <person name="Goldberg J."/>
            <person name="Griggs A."/>
            <person name="Gujja S."/>
            <person name="Heiman D."/>
            <person name="Howarth C."/>
            <person name="Larson L."/>
            <person name="Lui A."/>
            <person name="MacDonald P.J.P."/>
            <person name="Montmayeur A."/>
            <person name="Murphy C."/>
            <person name="Neiman D."/>
            <person name="Pearson M."/>
            <person name="Priest M."/>
            <person name="Roberts A."/>
            <person name="Saif S."/>
            <person name="Shea T."/>
            <person name="Shenoy N."/>
            <person name="Sisk P."/>
            <person name="Stolte C."/>
            <person name="Sykes S."/>
            <person name="Wortman J."/>
            <person name="Nusbaum C."/>
            <person name="Birren B."/>
        </authorList>
    </citation>
    <scope>NUCLEOTIDE SEQUENCE [LARGE SCALE GENOMIC DNA]</scope>
    <source>
        <strain evidence="3 4">F0323</strain>
    </source>
</reference>
<dbReference type="SUPFAM" id="SSF51230">
    <property type="entry name" value="Single hybrid motif"/>
    <property type="match status" value="1"/>
</dbReference>
<protein>
    <recommendedName>
        <fullName evidence="2">Lipoyl-binding domain-containing protein</fullName>
    </recommendedName>
</protein>
<organism evidence="3 4">
    <name type="scientific">Alloprevotella rava F0323</name>
    <dbReference type="NCBI Taxonomy" id="679199"/>
    <lineage>
        <taxon>Bacteria</taxon>
        <taxon>Pseudomonadati</taxon>
        <taxon>Bacteroidota</taxon>
        <taxon>Bacteroidia</taxon>
        <taxon>Bacteroidales</taxon>
        <taxon>Prevotellaceae</taxon>
        <taxon>Alloprevotella</taxon>
    </lineage>
</organism>
<feature type="domain" description="Lipoyl-binding" evidence="2">
    <location>
        <begin position="70"/>
        <end position="151"/>
    </location>
</feature>
<dbReference type="InterPro" id="IPR001882">
    <property type="entry name" value="Biotin_BS"/>
</dbReference>
<dbReference type="InterPro" id="IPR050709">
    <property type="entry name" value="Biotin_Carboxyl_Carrier/Decarb"/>
</dbReference>
<dbReference type="PROSITE" id="PS50968">
    <property type="entry name" value="BIOTINYL_LIPOYL"/>
    <property type="match status" value="1"/>
</dbReference>
<dbReference type="Gene3D" id="2.40.50.100">
    <property type="match status" value="1"/>
</dbReference>
<evidence type="ECO:0000259" key="2">
    <source>
        <dbReference type="PROSITE" id="PS50968"/>
    </source>
</evidence>
<accession>G5GB89</accession>
<dbReference type="Pfam" id="PF00364">
    <property type="entry name" value="Biotin_lipoyl"/>
    <property type="match status" value="1"/>
</dbReference>
<evidence type="ECO:0000256" key="1">
    <source>
        <dbReference type="ARBA" id="ARBA00023267"/>
    </source>
</evidence>
<name>G5GB89_9BACT</name>
<dbReference type="HOGENOM" id="CLU_016733_5_4_10"/>
<keyword evidence="4" id="KW-1185">Reference proteome</keyword>
<dbReference type="STRING" id="679199.HMPREF9332_00840"/>
<dbReference type="PANTHER" id="PTHR45266">
    <property type="entry name" value="OXALOACETATE DECARBOXYLASE ALPHA CHAIN"/>
    <property type="match status" value="1"/>
</dbReference>
<dbReference type="RefSeq" id="WP_009347266.1">
    <property type="nucleotide sequence ID" value="NZ_JH376829.1"/>
</dbReference>
<gene>
    <name evidence="3" type="ORF">HMPREF9332_00840</name>
</gene>
<dbReference type="eggNOG" id="COG4770">
    <property type="taxonomic scope" value="Bacteria"/>
</dbReference>
<dbReference type="PROSITE" id="PS00188">
    <property type="entry name" value="BIOTIN"/>
    <property type="match status" value="1"/>
</dbReference>
<dbReference type="AlphaFoldDB" id="G5GB89"/>
<evidence type="ECO:0000313" key="4">
    <source>
        <dbReference type="Proteomes" id="UP000015993"/>
    </source>
</evidence>
<dbReference type="FunFam" id="2.40.50.100:FF:000003">
    <property type="entry name" value="Acetyl-CoA carboxylase biotin carboxyl carrier protein"/>
    <property type="match status" value="1"/>
</dbReference>